<dbReference type="Proteomes" id="UP000198859">
    <property type="component" value="Chromosome I"/>
</dbReference>
<dbReference type="STRING" id="642780.SAMN04488570_1209"/>
<organism evidence="1 2">
    <name type="scientific">Nocardioides scoriae</name>
    <dbReference type="NCBI Taxonomy" id="642780"/>
    <lineage>
        <taxon>Bacteria</taxon>
        <taxon>Bacillati</taxon>
        <taxon>Actinomycetota</taxon>
        <taxon>Actinomycetes</taxon>
        <taxon>Propionibacteriales</taxon>
        <taxon>Nocardioidaceae</taxon>
        <taxon>Nocardioides</taxon>
    </lineage>
</organism>
<name>A0A1H1PQH9_9ACTN</name>
<gene>
    <name evidence="1" type="ORF">SAMN04488570_1209</name>
</gene>
<keyword evidence="2" id="KW-1185">Reference proteome</keyword>
<dbReference type="AlphaFoldDB" id="A0A1H1PQH9"/>
<dbReference type="RefSeq" id="WP_091727233.1">
    <property type="nucleotide sequence ID" value="NZ_LT629757.1"/>
</dbReference>
<dbReference type="Pfam" id="PF04237">
    <property type="entry name" value="YjbR"/>
    <property type="match status" value="1"/>
</dbReference>
<reference evidence="2" key="1">
    <citation type="submission" date="2016-10" db="EMBL/GenBank/DDBJ databases">
        <authorList>
            <person name="Varghese N."/>
            <person name="Submissions S."/>
        </authorList>
    </citation>
    <scope>NUCLEOTIDE SEQUENCE [LARGE SCALE GENOMIC DNA]</scope>
    <source>
        <strain evidence="2">DSM 22127</strain>
    </source>
</reference>
<protein>
    <submittedName>
        <fullName evidence="1">YjbR protein</fullName>
    </submittedName>
</protein>
<accession>A0A1H1PQH9</accession>
<dbReference type="InterPro" id="IPR058532">
    <property type="entry name" value="YjbR/MT2646/Rv2570-like"/>
</dbReference>
<sequence length="141" mass="15726">MTRPARPEDVDEICGALPGTWFGTSWGAVPTWLVQTRATRTEGDRGRGFVLYREPHATATDPATGEPYDDLLVVRTPDEAAKAALVEAEGPFFTIDHFRRSNAVLVRLSRLGELDRDELVEVLTEAWRAMAPPRLVREHDA</sequence>
<dbReference type="OrthoDB" id="954305at2"/>
<evidence type="ECO:0000313" key="1">
    <source>
        <dbReference type="EMBL" id="SDS13561.1"/>
    </source>
</evidence>
<proteinExistence type="predicted"/>
<dbReference type="EMBL" id="LT629757">
    <property type="protein sequence ID" value="SDS13561.1"/>
    <property type="molecule type" value="Genomic_DNA"/>
</dbReference>
<evidence type="ECO:0000313" key="2">
    <source>
        <dbReference type="Proteomes" id="UP000198859"/>
    </source>
</evidence>